<feature type="region of interest" description="Disordered" evidence="9">
    <location>
        <begin position="146"/>
        <end position="213"/>
    </location>
</feature>
<comment type="function">
    <text evidence="8">Component of the Mediator complex, a coactivator involved in the regulated transcription of nearly all RNA polymerase II-dependent genes. Mediator functions as a bridge to convey information from gene-specific regulatory proteins to the basal RNA polymerase II transcription machinery. Mediator is recruited to promoters by direct interactions with regulatory proteins and serves as a scaffold for the assembly of a functional preinitiation complex with RNA polymerase II and the general transcription factors.</text>
</comment>
<feature type="compositionally biased region" description="Low complexity" evidence="9">
    <location>
        <begin position="196"/>
        <end position="211"/>
    </location>
</feature>
<accession>A0AAJ8LRV6</accession>
<dbReference type="PANTHER" id="PTHR13114">
    <property type="entry name" value="MEDIATOR OF RNA POLYMERASE II TRANSCRIPTION SUBUNIT 17"/>
    <property type="match status" value="1"/>
</dbReference>
<name>A0AAJ8LRV6_9TREE</name>
<keyword evidence="8" id="KW-0010">Activator</keyword>
<evidence type="ECO:0000256" key="9">
    <source>
        <dbReference type="SAM" id="MobiDB-lite"/>
    </source>
</evidence>
<comment type="subcellular location">
    <subcellularLocation>
        <location evidence="1 8">Nucleus</location>
    </subcellularLocation>
</comment>
<evidence type="ECO:0000256" key="6">
    <source>
        <dbReference type="ARBA" id="ARBA00023242"/>
    </source>
</evidence>
<feature type="compositionally biased region" description="Polar residues" evidence="9">
    <location>
        <begin position="176"/>
        <end position="188"/>
    </location>
</feature>
<evidence type="ECO:0000256" key="2">
    <source>
        <dbReference type="ARBA" id="ARBA00005635"/>
    </source>
</evidence>
<sequence length="671" mass="73204">MNGEASGPQGDVTAPFDDLRVSIDSATLDTALGKRKVRAIEPDGTLLYDEGQSVSDKLTEQLERVWNEYPNGLLDVTEEKLGQLLHEDDAIKPVEEDKLEEKTRDGSKAMEWDEMDKLRSEIYLQLNDARNELWFVLELAKTLAVSSSFTSQPPLPPNQPPTKKAGARAKPPTRAGESSTSAPTTSISGEPPVLPPGTYTTTPSAAPSKPTHAQVHELETVLAAKQKALDECSALIDSAVSELQLMASAGDRFWRDVRSLKSGKGGNGQWAVVPKPDFGRVMGEGEKAKDLIIPYAIDEGTRARCLAAFDLDPTKKDALTFGARHQLRLRVTLRDDSGAGVSSTPVKSEDASDVRETMEAAQMEAFDEDLFNELRGEASQIDKNVIEQRLISLPAASYNLSFELYEPRSAPSVTSSPLCDMVLSSARLGLLNVLRRRKSNLVSPTVSSDPPPSILQPIIDTLRYRQLCAVIHSTLQNFATTLNAAGVETRVVRRMIGADQSDTRVLELFLEGQVGAEILRGSFELDVAGCRGVIVQTSAPYNTTVRFPNATFPLSNPDELSHVLSEELSSQLLVWVNQSLQEKVSGAAGKADLFFDELEDVIDLANFGFLRISIPPPFHTVLGNLENEDVSEECKIEGFDARQGQSLGRWMDIVVDKMVAYSGPNPNGALE</sequence>
<proteinExistence type="inferred from homology"/>
<dbReference type="EMBL" id="CP144064">
    <property type="protein sequence ID" value="WWD22729.1"/>
    <property type="molecule type" value="Genomic_DNA"/>
</dbReference>
<dbReference type="GO" id="GO:0006357">
    <property type="term" value="P:regulation of transcription by RNA polymerase II"/>
    <property type="evidence" value="ECO:0007669"/>
    <property type="project" value="InterPro"/>
</dbReference>
<evidence type="ECO:0000256" key="3">
    <source>
        <dbReference type="ARBA" id="ARBA00019610"/>
    </source>
</evidence>
<evidence type="ECO:0000256" key="4">
    <source>
        <dbReference type="ARBA" id="ARBA00023015"/>
    </source>
</evidence>
<dbReference type="GO" id="GO:0003712">
    <property type="term" value="F:transcription coregulator activity"/>
    <property type="evidence" value="ECO:0007669"/>
    <property type="project" value="InterPro"/>
</dbReference>
<dbReference type="GO" id="GO:0016592">
    <property type="term" value="C:mediator complex"/>
    <property type="evidence" value="ECO:0007669"/>
    <property type="project" value="InterPro"/>
</dbReference>
<organism evidence="10 11">
    <name type="scientific">Kwoniella shandongensis</name>
    <dbReference type="NCBI Taxonomy" id="1734106"/>
    <lineage>
        <taxon>Eukaryota</taxon>
        <taxon>Fungi</taxon>
        <taxon>Dikarya</taxon>
        <taxon>Basidiomycota</taxon>
        <taxon>Agaricomycotina</taxon>
        <taxon>Tremellomycetes</taxon>
        <taxon>Tremellales</taxon>
        <taxon>Cryptococcaceae</taxon>
        <taxon>Kwoniella</taxon>
    </lineage>
</organism>
<keyword evidence="11" id="KW-1185">Reference proteome</keyword>
<keyword evidence="4 8" id="KW-0805">Transcription regulation</keyword>
<reference evidence="10" key="2">
    <citation type="submission" date="2024-01" db="EMBL/GenBank/DDBJ databases">
        <title>Comparative genomics of Cryptococcus and Kwoniella reveals pathogenesis evolution and contrasting modes of karyotype evolution via chromosome fusion or intercentromeric recombination.</title>
        <authorList>
            <person name="Coelho M.A."/>
            <person name="David-Palma M."/>
            <person name="Shea T."/>
            <person name="Bowers K."/>
            <person name="McGinley-Smith S."/>
            <person name="Mohammad A.W."/>
            <person name="Gnirke A."/>
            <person name="Yurkov A.M."/>
            <person name="Nowrousian M."/>
            <person name="Sun S."/>
            <person name="Cuomo C.A."/>
            <person name="Heitman J."/>
        </authorList>
    </citation>
    <scope>NUCLEOTIDE SEQUENCE</scope>
    <source>
        <strain evidence="10">CBS 12478</strain>
    </source>
</reference>
<keyword evidence="5 8" id="KW-0804">Transcription</keyword>
<dbReference type="InterPro" id="IPR019313">
    <property type="entry name" value="Mediator_Med17"/>
</dbReference>
<protein>
    <recommendedName>
        <fullName evidence="3 8">Mediator of RNA polymerase II transcription subunit 17</fullName>
    </recommendedName>
    <alternativeName>
        <fullName evidence="7 8">Mediator complex subunit 17</fullName>
    </alternativeName>
</protein>
<dbReference type="Pfam" id="PF10156">
    <property type="entry name" value="Med17"/>
    <property type="match status" value="1"/>
</dbReference>
<dbReference type="PANTHER" id="PTHR13114:SF7">
    <property type="entry name" value="MEDIATOR OF RNA POLYMERASE II TRANSCRIPTION SUBUNIT 17"/>
    <property type="match status" value="1"/>
</dbReference>
<evidence type="ECO:0000256" key="7">
    <source>
        <dbReference type="ARBA" id="ARBA00032014"/>
    </source>
</evidence>
<comment type="similarity">
    <text evidence="2 8">Belongs to the Mediator complex subunit 17 family.</text>
</comment>
<reference evidence="10" key="1">
    <citation type="submission" date="2017-08" db="EMBL/GenBank/DDBJ databases">
        <authorList>
            <person name="Cuomo C."/>
            <person name="Billmyre B."/>
            <person name="Heitman J."/>
        </authorList>
    </citation>
    <scope>NUCLEOTIDE SEQUENCE</scope>
    <source>
        <strain evidence="10">CBS 12478</strain>
    </source>
</reference>
<dbReference type="Proteomes" id="UP000322225">
    <property type="component" value="Chromosome 14"/>
</dbReference>
<comment type="subunit">
    <text evidence="8">Component of the Mediator complex.</text>
</comment>
<dbReference type="AlphaFoldDB" id="A0AAJ8LRV6"/>
<evidence type="ECO:0000256" key="8">
    <source>
        <dbReference type="RuleBase" id="RU364140"/>
    </source>
</evidence>
<evidence type="ECO:0000256" key="1">
    <source>
        <dbReference type="ARBA" id="ARBA00004123"/>
    </source>
</evidence>
<dbReference type="GO" id="GO:0070847">
    <property type="term" value="C:core mediator complex"/>
    <property type="evidence" value="ECO:0007669"/>
    <property type="project" value="TreeGrafter"/>
</dbReference>
<evidence type="ECO:0000313" key="10">
    <source>
        <dbReference type="EMBL" id="WWD22729.1"/>
    </source>
</evidence>
<evidence type="ECO:0000313" key="11">
    <source>
        <dbReference type="Proteomes" id="UP000322225"/>
    </source>
</evidence>
<evidence type="ECO:0000256" key="5">
    <source>
        <dbReference type="ARBA" id="ARBA00023163"/>
    </source>
</evidence>
<gene>
    <name evidence="8" type="primary">MED17</name>
    <name evidence="10" type="ORF">CI109_107222</name>
</gene>
<keyword evidence="6 8" id="KW-0539">Nucleus</keyword>